<dbReference type="SMART" id="SM00345">
    <property type="entry name" value="HTH_GNTR"/>
    <property type="match status" value="1"/>
</dbReference>
<evidence type="ECO:0000313" key="6">
    <source>
        <dbReference type="EMBL" id="SPP25896.1"/>
    </source>
</evidence>
<organism evidence="5 7">
    <name type="scientific">Brochothrix thermosphacta</name>
    <name type="common">Microbacterium thermosphactum</name>
    <dbReference type="NCBI Taxonomy" id="2756"/>
    <lineage>
        <taxon>Bacteria</taxon>
        <taxon>Bacillati</taxon>
        <taxon>Bacillota</taxon>
        <taxon>Bacilli</taxon>
        <taxon>Bacillales</taxon>
        <taxon>Listeriaceae</taxon>
        <taxon>Brochothrix</taxon>
    </lineage>
</organism>
<dbReference type="Pfam" id="PF00392">
    <property type="entry name" value="GntR"/>
    <property type="match status" value="1"/>
</dbReference>
<dbReference type="PROSITE" id="PS50949">
    <property type="entry name" value="HTH_GNTR"/>
    <property type="match status" value="1"/>
</dbReference>
<dbReference type="PRINTS" id="PR00035">
    <property type="entry name" value="HTHGNTR"/>
</dbReference>
<dbReference type="RefSeq" id="WP_029090668.1">
    <property type="nucleotide sequence ID" value="NZ_CBCPIX010000010.1"/>
</dbReference>
<dbReference type="InterPro" id="IPR028978">
    <property type="entry name" value="Chorismate_lyase_/UTRA_dom_sf"/>
</dbReference>
<dbReference type="GO" id="GO:0003700">
    <property type="term" value="F:DNA-binding transcription factor activity"/>
    <property type="evidence" value="ECO:0007669"/>
    <property type="project" value="InterPro"/>
</dbReference>
<dbReference type="SUPFAM" id="SSF64288">
    <property type="entry name" value="Chorismate lyase-like"/>
    <property type="match status" value="1"/>
</dbReference>
<dbReference type="InterPro" id="IPR011663">
    <property type="entry name" value="UTRA"/>
</dbReference>
<keyword evidence="3" id="KW-0804">Transcription</keyword>
<dbReference type="OrthoDB" id="9815017at2"/>
<reference evidence="5 7" key="1">
    <citation type="submission" date="2017-09" db="EMBL/GenBank/DDBJ databases">
        <title>Complete Genome Sequences of Two Strains of the Meat Spoilage Bacterium Brochothrix thermosphacta Isolated from Ground Chicken.</title>
        <authorList>
            <person name="Paoli G.C."/>
            <person name="Wijey C."/>
            <person name="Chen C.-Y."/>
            <person name="Nguyen L."/>
            <person name="Yan X."/>
            <person name="Irwin P.L."/>
        </authorList>
    </citation>
    <scope>NUCLEOTIDE SEQUENCE [LARGE SCALE GENOMIC DNA]</scope>
    <source>
        <strain evidence="5 7">BI</strain>
    </source>
</reference>
<dbReference type="EMBL" id="CP023483">
    <property type="protein sequence ID" value="ATF26444.1"/>
    <property type="molecule type" value="Genomic_DNA"/>
</dbReference>
<dbReference type="InterPro" id="IPR036390">
    <property type="entry name" value="WH_DNA-bd_sf"/>
</dbReference>
<dbReference type="InterPro" id="IPR050679">
    <property type="entry name" value="Bact_HTH_transcr_reg"/>
</dbReference>
<dbReference type="KEGG" id="bths:CNY62_08635"/>
<dbReference type="FunFam" id="1.10.10.10:FF:000079">
    <property type="entry name" value="GntR family transcriptional regulator"/>
    <property type="match status" value="1"/>
</dbReference>
<accession>A0A1D2KX73</accession>
<dbReference type="GO" id="GO:0003677">
    <property type="term" value="F:DNA binding"/>
    <property type="evidence" value="ECO:0007669"/>
    <property type="project" value="UniProtKB-KW"/>
</dbReference>
<dbReference type="Pfam" id="PF07702">
    <property type="entry name" value="UTRA"/>
    <property type="match status" value="1"/>
</dbReference>
<reference evidence="6" key="2">
    <citation type="submission" date="2018-04" db="EMBL/GenBank/DDBJ databases">
        <authorList>
            <person name="Go L.Y."/>
            <person name="Mitchell J.A."/>
        </authorList>
    </citation>
    <scope>NUCLEOTIDE SEQUENCE</scope>
    <source>
        <strain evidence="6">BSAS1 3</strain>
    </source>
</reference>
<dbReference type="PANTHER" id="PTHR44846:SF1">
    <property type="entry name" value="MANNOSYL-D-GLYCERATE TRANSPORT_METABOLISM SYSTEM REPRESSOR MNGR-RELATED"/>
    <property type="match status" value="1"/>
</dbReference>
<dbReference type="InterPro" id="IPR036388">
    <property type="entry name" value="WH-like_DNA-bd_sf"/>
</dbReference>
<evidence type="ECO:0000313" key="8">
    <source>
        <dbReference type="Proteomes" id="UP000270190"/>
    </source>
</evidence>
<dbReference type="SMART" id="SM00866">
    <property type="entry name" value="UTRA"/>
    <property type="match status" value="1"/>
</dbReference>
<dbReference type="STRING" id="2756.BFR44_08665"/>
<evidence type="ECO:0000313" key="5">
    <source>
        <dbReference type="EMBL" id="ATF26444.1"/>
    </source>
</evidence>
<dbReference type="Proteomes" id="UP000243591">
    <property type="component" value="Chromosome"/>
</dbReference>
<evidence type="ECO:0000313" key="7">
    <source>
        <dbReference type="Proteomes" id="UP000243591"/>
    </source>
</evidence>
<dbReference type="Gene3D" id="3.40.1410.10">
    <property type="entry name" value="Chorismate lyase-like"/>
    <property type="match status" value="1"/>
</dbReference>
<gene>
    <name evidence="6" type="ORF">BTBSAS_10168</name>
    <name evidence="5" type="ORF">CNY62_08635</name>
</gene>
<keyword evidence="7" id="KW-1185">Reference proteome</keyword>
<reference evidence="8" key="3">
    <citation type="submission" date="2018-04" db="EMBL/GenBank/DDBJ databases">
        <authorList>
            <person name="Illikoud N."/>
        </authorList>
    </citation>
    <scope>NUCLEOTIDE SEQUENCE [LARGE SCALE GENOMIC DNA]</scope>
</reference>
<dbReference type="InterPro" id="IPR000524">
    <property type="entry name" value="Tscrpt_reg_HTH_GntR"/>
</dbReference>
<name>A0A1D2KX73_BROTH</name>
<proteinExistence type="predicted"/>
<dbReference type="CDD" id="cd07377">
    <property type="entry name" value="WHTH_GntR"/>
    <property type="match status" value="1"/>
</dbReference>
<evidence type="ECO:0000256" key="3">
    <source>
        <dbReference type="ARBA" id="ARBA00023163"/>
    </source>
</evidence>
<dbReference type="SUPFAM" id="SSF46785">
    <property type="entry name" value="Winged helix' DNA-binding domain"/>
    <property type="match status" value="1"/>
</dbReference>
<sequence length="241" mass="27085">MINKKSKLPIYQQIQNEIKKDIDNAKWSVHEAIPAERQLAELFNVSRMTVRQAIQALVDDGVLYRRIGSGTYVSEEKVTENMDAVTSFTNLMLKQGKTPSSHIVSFSMKPVTRQEAKALELDEDDDVLRIERIRYGDSTPILFETAAIPMNIASKLTRDELTNSLFQTVSDKFHLTIGDAQQTMEAVAVSEKIAPLLEVPLGTPVMRLRQTTALSDGTLFEYVDSQYVGSRFKFSTRIHGG</sequence>
<evidence type="ECO:0000256" key="2">
    <source>
        <dbReference type="ARBA" id="ARBA00023125"/>
    </source>
</evidence>
<feature type="domain" description="HTH gntR-type" evidence="4">
    <location>
        <begin position="8"/>
        <end position="76"/>
    </location>
</feature>
<dbReference type="Gene3D" id="1.10.10.10">
    <property type="entry name" value="Winged helix-like DNA-binding domain superfamily/Winged helix DNA-binding domain"/>
    <property type="match status" value="1"/>
</dbReference>
<dbReference type="GeneID" id="66536843"/>
<dbReference type="AlphaFoldDB" id="A0A1D2KX73"/>
<dbReference type="GO" id="GO:0045892">
    <property type="term" value="P:negative regulation of DNA-templated transcription"/>
    <property type="evidence" value="ECO:0007669"/>
    <property type="project" value="TreeGrafter"/>
</dbReference>
<dbReference type="PANTHER" id="PTHR44846">
    <property type="entry name" value="MANNOSYL-D-GLYCERATE TRANSPORT/METABOLISM SYSTEM REPRESSOR MNGR-RELATED"/>
    <property type="match status" value="1"/>
</dbReference>
<protein>
    <submittedName>
        <fullName evidence="5">GntR family transcriptional regulator</fullName>
    </submittedName>
    <submittedName>
        <fullName evidence="6">Putative transcriptional regulator, gntR family</fullName>
    </submittedName>
</protein>
<evidence type="ECO:0000256" key="1">
    <source>
        <dbReference type="ARBA" id="ARBA00023015"/>
    </source>
</evidence>
<keyword evidence="2" id="KW-0238">DNA-binding</keyword>
<dbReference type="Proteomes" id="UP000270190">
    <property type="component" value="Unassembled WGS sequence"/>
</dbReference>
<evidence type="ECO:0000259" key="4">
    <source>
        <dbReference type="PROSITE" id="PS50949"/>
    </source>
</evidence>
<keyword evidence="1" id="KW-0805">Transcription regulation</keyword>
<dbReference type="EMBL" id="OUNC01000001">
    <property type="protein sequence ID" value="SPP25896.1"/>
    <property type="molecule type" value="Genomic_DNA"/>
</dbReference>